<dbReference type="Proteomes" id="UP001174909">
    <property type="component" value="Unassembled WGS sequence"/>
</dbReference>
<dbReference type="AlphaFoldDB" id="A0AA35TRV6"/>
<name>A0AA35TRV6_GEOBA</name>
<keyword evidence="1" id="KW-0812">Transmembrane</keyword>
<keyword evidence="3" id="KW-1185">Reference proteome</keyword>
<reference evidence="2" key="1">
    <citation type="submission" date="2023-03" db="EMBL/GenBank/DDBJ databases">
        <authorList>
            <person name="Steffen K."/>
            <person name="Cardenas P."/>
        </authorList>
    </citation>
    <scope>NUCLEOTIDE SEQUENCE</scope>
</reference>
<accession>A0AA35TRV6</accession>
<evidence type="ECO:0000256" key="1">
    <source>
        <dbReference type="SAM" id="Phobius"/>
    </source>
</evidence>
<protein>
    <submittedName>
        <fullName evidence="2">Uncharacterized protein</fullName>
    </submittedName>
</protein>
<keyword evidence="1" id="KW-0472">Membrane</keyword>
<evidence type="ECO:0000313" key="2">
    <source>
        <dbReference type="EMBL" id="CAI8052728.1"/>
    </source>
</evidence>
<feature type="transmembrane region" description="Helical" evidence="1">
    <location>
        <begin position="12"/>
        <end position="33"/>
    </location>
</feature>
<evidence type="ECO:0000313" key="3">
    <source>
        <dbReference type="Proteomes" id="UP001174909"/>
    </source>
</evidence>
<keyword evidence="1" id="KW-1133">Transmembrane helix</keyword>
<dbReference type="EMBL" id="CASHTH010004034">
    <property type="protein sequence ID" value="CAI8052728.1"/>
    <property type="molecule type" value="Genomic_DNA"/>
</dbReference>
<gene>
    <name evidence="2" type="ORF">GBAR_LOCUS28850</name>
</gene>
<proteinExistence type="predicted"/>
<organism evidence="2 3">
    <name type="scientific">Geodia barretti</name>
    <name type="common">Barrett's horny sponge</name>
    <dbReference type="NCBI Taxonomy" id="519541"/>
    <lineage>
        <taxon>Eukaryota</taxon>
        <taxon>Metazoa</taxon>
        <taxon>Porifera</taxon>
        <taxon>Demospongiae</taxon>
        <taxon>Heteroscleromorpha</taxon>
        <taxon>Tetractinellida</taxon>
        <taxon>Astrophorina</taxon>
        <taxon>Geodiidae</taxon>
        <taxon>Geodia</taxon>
    </lineage>
</organism>
<comment type="caution">
    <text evidence="2">The sequence shown here is derived from an EMBL/GenBank/DDBJ whole genome shotgun (WGS) entry which is preliminary data.</text>
</comment>
<sequence length="97" mass="10152">MSPDVVSIIRDIAIIVMAIMVAVAAVALTVVTLKIYPKVKRAATNFEASSCLMLDTAARISSLVAAGSEVGAFVWDLVTRLRGRGDDKSDDAGNSPS</sequence>